<organism evidence="1 2">
    <name type="scientific">Dendrobium nobile</name>
    <name type="common">Orchid</name>
    <dbReference type="NCBI Taxonomy" id="94219"/>
    <lineage>
        <taxon>Eukaryota</taxon>
        <taxon>Viridiplantae</taxon>
        <taxon>Streptophyta</taxon>
        <taxon>Embryophyta</taxon>
        <taxon>Tracheophyta</taxon>
        <taxon>Spermatophyta</taxon>
        <taxon>Magnoliopsida</taxon>
        <taxon>Liliopsida</taxon>
        <taxon>Asparagales</taxon>
        <taxon>Orchidaceae</taxon>
        <taxon>Epidendroideae</taxon>
        <taxon>Malaxideae</taxon>
        <taxon>Dendrobiinae</taxon>
        <taxon>Dendrobium</taxon>
    </lineage>
</organism>
<proteinExistence type="predicted"/>
<dbReference type="Proteomes" id="UP000829196">
    <property type="component" value="Unassembled WGS sequence"/>
</dbReference>
<sequence>MSIGFFSCICGLSKEFEDYCGGLCKWTGQRVNVSKSQMMFGKVVRYSMKKKIAKALGFKVVKEMKYLGVKMSLNRIKMADFQEILSNVMDKLNAWSKKSLSLGGKLILIDSSLLSMPNFLITHSMVPKRVLHELEKLCRSFLWHKNDGTNDMHYVAWGDICKPRCFGGLGVHSPLDRVGSLRSKLAWNFIQKPQALFHRAMAARYGNDVMNGAQRKITSTAWRILVDGGKCLRMAVRWRVGKSDKINVLNDTWLLDRCINRWPTFIDCNSLDGVYVQQLLLSNGKWDCTKL</sequence>
<dbReference type="PANTHER" id="PTHR33116:SF70">
    <property type="entry name" value="NON-LTR RETROELEMENT REVERSE TRANSCRIPTASE-LIKE PROTEIN"/>
    <property type="match status" value="1"/>
</dbReference>
<protein>
    <submittedName>
        <fullName evidence="1">Uncharacterized protein</fullName>
    </submittedName>
</protein>
<dbReference type="PANTHER" id="PTHR33116">
    <property type="entry name" value="REVERSE TRANSCRIPTASE ZINC-BINDING DOMAIN-CONTAINING PROTEIN-RELATED-RELATED"/>
    <property type="match status" value="1"/>
</dbReference>
<evidence type="ECO:0000313" key="1">
    <source>
        <dbReference type="EMBL" id="KAI0519773.1"/>
    </source>
</evidence>
<name>A0A8T3BW92_DENNO</name>
<dbReference type="OrthoDB" id="1734132at2759"/>
<reference evidence="1" key="1">
    <citation type="journal article" date="2022" name="Front. Genet.">
        <title>Chromosome-Scale Assembly of the Dendrobium nobile Genome Provides Insights Into the Molecular Mechanism of the Biosynthesis of the Medicinal Active Ingredient of Dendrobium.</title>
        <authorList>
            <person name="Xu Q."/>
            <person name="Niu S.-C."/>
            <person name="Li K.-L."/>
            <person name="Zheng P.-J."/>
            <person name="Zhang X.-J."/>
            <person name="Jia Y."/>
            <person name="Liu Y."/>
            <person name="Niu Y.-X."/>
            <person name="Yu L.-H."/>
            <person name="Chen D.-F."/>
            <person name="Zhang G.-Q."/>
        </authorList>
    </citation>
    <scope>NUCLEOTIDE SEQUENCE</scope>
    <source>
        <tissue evidence="1">Leaf</tissue>
    </source>
</reference>
<gene>
    <name evidence="1" type="ORF">KFK09_007234</name>
</gene>
<keyword evidence="2" id="KW-1185">Reference proteome</keyword>
<comment type="caution">
    <text evidence="1">The sequence shown here is derived from an EMBL/GenBank/DDBJ whole genome shotgun (WGS) entry which is preliminary data.</text>
</comment>
<evidence type="ECO:0000313" key="2">
    <source>
        <dbReference type="Proteomes" id="UP000829196"/>
    </source>
</evidence>
<dbReference type="AlphaFoldDB" id="A0A8T3BW92"/>
<dbReference type="EMBL" id="JAGYWB010000006">
    <property type="protein sequence ID" value="KAI0519773.1"/>
    <property type="molecule type" value="Genomic_DNA"/>
</dbReference>
<accession>A0A8T3BW92</accession>